<dbReference type="PROSITE" id="PS51186">
    <property type="entry name" value="GNAT"/>
    <property type="match status" value="1"/>
</dbReference>
<evidence type="ECO:0000313" key="2">
    <source>
        <dbReference type="EMBL" id="SHJ56500.1"/>
    </source>
</evidence>
<protein>
    <submittedName>
        <fullName evidence="2">L-amino acid N-acyltransferase YncA</fullName>
    </submittedName>
</protein>
<accession>A0A1H0BG62</accession>
<keyword evidence="3" id="KW-1185">Reference proteome</keyword>
<dbReference type="InterPro" id="IPR016181">
    <property type="entry name" value="Acyl_CoA_acyltransferase"/>
</dbReference>
<gene>
    <name evidence="2" type="ORF">SAMN05444142_101654</name>
</gene>
<reference evidence="2 3" key="1">
    <citation type="submission" date="2016-11" db="EMBL/GenBank/DDBJ databases">
        <authorList>
            <person name="Varghese N."/>
            <person name="Submissions S."/>
        </authorList>
    </citation>
    <scope>NUCLEOTIDE SEQUENCE [LARGE SCALE GENOMIC DNA]</scope>
    <source>
        <strain evidence="2 3">DSM 29620</strain>
    </source>
</reference>
<evidence type="ECO:0000313" key="3">
    <source>
        <dbReference type="Proteomes" id="UP000324252"/>
    </source>
</evidence>
<keyword evidence="2" id="KW-0012">Acyltransferase</keyword>
<dbReference type="OrthoDB" id="8450419at2"/>
<dbReference type="Proteomes" id="UP000324252">
    <property type="component" value="Unassembled WGS sequence"/>
</dbReference>
<evidence type="ECO:0000259" key="1">
    <source>
        <dbReference type="PROSITE" id="PS51186"/>
    </source>
</evidence>
<organism evidence="2 3">
    <name type="scientific">Lutimaribacter pacificus</name>
    <dbReference type="NCBI Taxonomy" id="391948"/>
    <lineage>
        <taxon>Bacteria</taxon>
        <taxon>Pseudomonadati</taxon>
        <taxon>Pseudomonadota</taxon>
        <taxon>Alphaproteobacteria</taxon>
        <taxon>Rhodobacterales</taxon>
        <taxon>Roseobacteraceae</taxon>
        <taxon>Lutimaribacter</taxon>
    </lineage>
</organism>
<dbReference type="CDD" id="cd04301">
    <property type="entry name" value="NAT_SF"/>
    <property type="match status" value="1"/>
</dbReference>
<dbReference type="Pfam" id="PF00583">
    <property type="entry name" value="Acetyltransf_1"/>
    <property type="match status" value="1"/>
</dbReference>
<proteinExistence type="predicted"/>
<keyword evidence="2" id="KW-0808">Transferase</keyword>
<sequence length="168" mass="18525">MIDTATDADIPALADMLRGLNALHAAHVPHRFHADAGTAALQAHLRAQMRQGARGLVYRLQGVPRGYLMWRWRPAGDPALERPGRIAVMEHIYVEPNFRRHGMGRRLIARFEGEIARSGATGWVALVHRFNTRSAALMRGAGAEAAVDIFEKRLHTPQASSSPATIPR</sequence>
<feature type="domain" description="N-acetyltransferase" evidence="1">
    <location>
        <begin position="1"/>
        <end position="168"/>
    </location>
</feature>
<dbReference type="SUPFAM" id="SSF55729">
    <property type="entry name" value="Acyl-CoA N-acyltransferases (Nat)"/>
    <property type="match status" value="1"/>
</dbReference>
<dbReference type="AlphaFoldDB" id="A0A1H0BG62"/>
<dbReference type="RefSeq" id="WP_149786468.1">
    <property type="nucleotide sequence ID" value="NZ_FNIO01000001.1"/>
</dbReference>
<dbReference type="InterPro" id="IPR000182">
    <property type="entry name" value="GNAT_dom"/>
</dbReference>
<dbReference type="Gene3D" id="3.40.630.30">
    <property type="match status" value="1"/>
</dbReference>
<dbReference type="EMBL" id="FQZZ01000001">
    <property type="protein sequence ID" value="SHJ56500.1"/>
    <property type="molecule type" value="Genomic_DNA"/>
</dbReference>
<name>A0A1H0BG62_9RHOB</name>
<dbReference type="GO" id="GO:0016747">
    <property type="term" value="F:acyltransferase activity, transferring groups other than amino-acyl groups"/>
    <property type="evidence" value="ECO:0007669"/>
    <property type="project" value="InterPro"/>
</dbReference>